<dbReference type="CDD" id="cd07043">
    <property type="entry name" value="STAS_anti-anti-sigma_factors"/>
    <property type="match status" value="1"/>
</dbReference>
<evidence type="ECO:0000313" key="3">
    <source>
        <dbReference type="Proteomes" id="UP001500575"/>
    </source>
</evidence>
<name>A0ABN2XQQ4_9ACTN</name>
<dbReference type="Gene3D" id="3.30.750.24">
    <property type="entry name" value="STAS domain"/>
    <property type="match status" value="1"/>
</dbReference>
<dbReference type="SUPFAM" id="SSF52091">
    <property type="entry name" value="SpoIIaa-like"/>
    <property type="match status" value="1"/>
</dbReference>
<dbReference type="InterPro" id="IPR036513">
    <property type="entry name" value="STAS_dom_sf"/>
</dbReference>
<keyword evidence="3" id="KW-1185">Reference proteome</keyword>
<protein>
    <recommendedName>
        <fullName evidence="1">STAS domain-containing protein</fullName>
    </recommendedName>
</protein>
<dbReference type="EMBL" id="BAAAQQ010000002">
    <property type="protein sequence ID" value="GAA2115674.1"/>
    <property type="molecule type" value="Genomic_DNA"/>
</dbReference>
<comment type="caution">
    <text evidence="2">The sequence shown here is derived from an EMBL/GenBank/DDBJ whole genome shotgun (WGS) entry which is preliminary data.</text>
</comment>
<gene>
    <name evidence="2" type="ORF">GCM10009843_05290</name>
</gene>
<organism evidence="2 3">
    <name type="scientific">Nocardioides bigeumensis</name>
    <dbReference type="NCBI Taxonomy" id="433657"/>
    <lineage>
        <taxon>Bacteria</taxon>
        <taxon>Bacillati</taxon>
        <taxon>Actinomycetota</taxon>
        <taxon>Actinomycetes</taxon>
        <taxon>Propionibacteriales</taxon>
        <taxon>Nocardioidaceae</taxon>
        <taxon>Nocardioides</taxon>
    </lineage>
</organism>
<dbReference type="Pfam" id="PF13466">
    <property type="entry name" value="STAS_2"/>
    <property type="match status" value="1"/>
</dbReference>
<evidence type="ECO:0000313" key="2">
    <source>
        <dbReference type="EMBL" id="GAA2115674.1"/>
    </source>
</evidence>
<sequence>MEFRALVCRVDSGSGTLLVSGSVDETRVDDLRSAIDECTGHYTRDLTIDLADVDFLPSTAVGVLAEALREAGKQGRRLELLAPAASIAGRVLLICGLPHVHR</sequence>
<dbReference type="InterPro" id="IPR002645">
    <property type="entry name" value="STAS_dom"/>
</dbReference>
<proteinExistence type="predicted"/>
<reference evidence="2 3" key="1">
    <citation type="journal article" date="2019" name="Int. J. Syst. Evol. Microbiol.">
        <title>The Global Catalogue of Microorganisms (GCM) 10K type strain sequencing project: providing services to taxonomists for standard genome sequencing and annotation.</title>
        <authorList>
            <consortium name="The Broad Institute Genomics Platform"/>
            <consortium name="The Broad Institute Genome Sequencing Center for Infectious Disease"/>
            <person name="Wu L."/>
            <person name="Ma J."/>
        </authorList>
    </citation>
    <scope>NUCLEOTIDE SEQUENCE [LARGE SCALE GENOMIC DNA]</scope>
    <source>
        <strain evidence="2 3">JCM 16021</strain>
    </source>
</reference>
<evidence type="ECO:0000259" key="1">
    <source>
        <dbReference type="PROSITE" id="PS50801"/>
    </source>
</evidence>
<feature type="domain" description="STAS" evidence="1">
    <location>
        <begin position="17"/>
        <end position="102"/>
    </location>
</feature>
<dbReference type="Proteomes" id="UP001500575">
    <property type="component" value="Unassembled WGS sequence"/>
</dbReference>
<dbReference type="PROSITE" id="PS50801">
    <property type="entry name" value="STAS"/>
    <property type="match status" value="1"/>
</dbReference>
<dbReference type="RefSeq" id="WP_344302059.1">
    <property type="nucleotide sequence ID" value="NZ_BAAAQQ010000002.1"/>
</dbReference>
<accession>A0ABN2XQQ4</accession>
<dbReference type="InterPro" id="IPR058548">
    <property type="entry name" value="MlaB-like_STAS"/>
</dbReference>